<dbReference type="InterPro" id="IPR008922">
    <property type="entry name" value="Di-copper_centre_dom_sf"/>
</dbReference>
<dbReference type="Pfam" id="PF00264">
    <property type="entry name" value="Tyrosinase"/>
    <property type="match status" value="1"/>
</dbReference>
<accession>A0A024CHU4</accession>
<dbReference type="EMBL" id="KJ533309">
    <property type="protein sequence ID" value="AHZ34291.1"/>
    <property type="molecule type" value="mRNA"/>
</dbReference>
<keyword evidence="1" id="KW-0479">Metal-binding</keyword>
<feature type="chain" id="PRO_5001529501" evidence="3">
    <location>
        <begin position="19"/>
        <end position="438"/>
    </location>
</feature>
<dbReference type="PANTHER" id="PTHR11474">
    <property type="entry name" value="TYROSINASE FAMILY MEMBER"/>
    <property type="match status" value="1"/>
</dbReference>
<proteinExistence type="evidence at transcript level"/>
<sequence length="438" mass="49945">MMPYGLTLILLLFTLNDATLLGIKYDPIPRCAREIMADHTSPNYNSTFNNDCAEFISNSFLELKKLLNFTDDQINFIKSLDREAMSLLYGSERTKRQTRSPVRRECRTLSQNDWGRLSHAIRRLKFDPGNEYDTMAHTHTLPAVIDNSHDGSNILGWHRLFLFLFEIALRRKVPGVVLCYWDSSLDYLLRGRGQVQSAAFSHELFGNARGQVTTGPFANFPTPWGPLRRNFGGEGGSLVRPHIVDMIERDPNIRSHGQLVDGDGATGFTDPLSGERTSLEAEHNNAHVAVGALMAIIPNAAYDPLFFFHHCYIDYVWELFRRKQMRLGIDPTRDYLGHGGPAHARNAPMRGLIPGWRNIHGYSNFFSRRYRYAYHPVCGNGCSGSERFLYCPRGRRFRRCIPRTMEGRARPPQRIVGRSRGARDITFSTNYDDSTIAH</sequence>
<keyword evidence="3" id="KW-0732">Signal</keyword>
<organism evidence="5">
    <name type="scientific">Pinctada maxima</name>
    <name type="common">Silver-lipped pearl oyster</name>
    <name type="synonym">White-lipped pearl oyster</name>
    <dbReference type="NCBI Taxonomy" id="104660"/>
    <lineage>
        <taxon>Eukaryota</taxon>
        <taxon>Metazoa</taxon>
        <taxon>Spiralia</taxon>
        <taxon>Lophotrochozoa</taxon>
        <taxon>Mollusca</taxon>
        <taxon>Bivalvia</taxon>
        <taxon>Autobranchia</taxon>
        <taxon>Pteriomorphia</taxon>
        <taxon>Pterioida</taxon>
        <taxon>Pterioidea</taxon>
        <taxon>Pteriidae</taxon>
        <taxon>Pinctada</taxon>
    </lineage>
</organism>
<dbReference type="AlphaFoldDB" id="A0A024CHU4"/>
<dbReference type="PANTHER" id="PTHR11474:SF126">
    <property type="entry name" value="TYROSINASE-LIKE PROTEIN TYR-1-RELATED"/>
    <property type="match status" value="1"/>
</dbReference>
<keyword evidence="5" id="KW-0560">Oxidoreductase</keyword>
<dbReference type="SUPFAM" id="SSF48056">
    <property type="entry name" value="Di-copper centre-containing domain"/>
    <property type="match status" value="1"/>
</dbReference>
<dbReference type="InterPro" id="IPR002227">
    <property type="entry name" value="Tyrosinase_Cu-bd"/>
</dbReference>
<evidence type="ECO:0000256" key="1">
    <source>
        <dbReference type="ARBA" id="ARBA00022723"/>
    </source>
</evidence>
<name>A0A024CHU4_PINMA</name>
<dbReference type="PROSITE" id="PS00498">
    <property type="entry name" value="TYROSINASE_2"/>
    <property type="match status" value="1"/>
</dbReference>
<feature type="domain" description="Tyrosinase copper-binding" evidence="4">
    <location>
        <begin position="303"/>
        <end position="314"/>
    </location>
</feature>
<dbReference type="EC" id="1.14.18.1" evidence="5"/>
<dbReference type="InterPro" id="IPR050316">
    <property type="entry name" value="Tyrosinase/Hemocyanin"/>
</dbReference>
<feature type="signal peptide" evidence="3">
    <location>
        <begin position="1"/>
        <end position="18"/>
    </location>
</feature>
<dbReference type="GO" id="GO:0046872">
    <property type="term" value="F:metal ion binding"/>
    <property type="evidence" value="ECO:0007669"/>
    <property type="project" value="UniProtKB-KW"/>
</dbReference>
<dbReference type="GO" id="GO:0004503">
    <property type="term" value="F:tyrosinase activity"/>
    <property type="evidence" value="ECO:0007669"/>
    <property type="project" value="UniProtKB-EC"/>
</dbReference>
<keyword evidence="2" id="KW-0186">Copper</keyword>
<dbReference type="PRINTS" id="PR00092">
    <property type="entry name" value="TYROSINASE"/>
</dbReference>
<evidence type="ECO:0000256" key="2">
    <source>
        <dbReference type="ARBA" id="ARBA00023008"/>
    </source>
</evidence>
<evidence type="ECO:0000256" key="3">
    <source>
        <dbReference type="SAM" id="SignalP"/>
    </source>
</evidence>
<dbReference type="Gene3D" id="1.10.1280.10">
    <property type="entry name" value="Di-copper center containing domain from catechol oxidase"/>
    <property type="match status" value="1"/>
</dbReference>
<evidence type="ECO:0000313" key="5">
    <source>
        <dbReference type="EMBL" id="AHZ34291.1"/>
    </source>
</evidence>
<reference evidence="5" key="1">
    <citation type="journal article" date="2014" name="Acta Biomater.">
        <title>Evolution of the tyrosinase gene family in bivalve molluscs: Independent expansion of the mantle gene repertoire.</title>
        <authorList>
            <person name="Aguilera F."/>
            <person name="McDougall C."/>
            <person name="Degnan B.M."/>
        </authorList>
    </citation>
    <scope>NUCLEOTIDE SEQUENCE</scope>
    <source>
        <tissue evidence="5">Mantle</tissue>
    </source>
</reference>
<protein>
    <submittedName>
        <fullName evidence="5">Tyrosinase B2.1</fullName>
        <ecNumber evidence="5">1.14.18.1</ecNumber>
    </submittedName>
</protein>
<gene>
    <name evidence="5" type="primary">TyrB2.1</name>
</gene>
<evidence type="ECO:0000259" key="4">
    <source>
        <dbReference type="PROSITE" id="PS00498"/>
    </source>
</evidence>